<evidence type="ECO:0000313" key="2">
    <source>
        <dbReference type="Proteomes" id="UP000248897"/>
    </source>
</evidence>
<dbReference type="AlphaFoldDB" id="A0A2X4UNW9"/>
<evidence type="ECO:0000313" key="1">
    <source>
        <dbReference type="EMBL" id="SQI40441.1"/>
    </source>
</evidence>
<dbReference type="Proteomes" id="UP000248897">
    <property type="component" value="Chromosome 1"/>
</dbReference>
<proteinExistence type="predicted"/>
<dbReference type="EMBL" id="LS483469">
    <property type="protein sequence ID" value="SQI40441.1"/>
    <property type="molecule type" value="Genomic_DNA"/>
</dbReference>
<organism evidence="1 2">
    <name type="scientific">Serratia plymuthica</name>
    <dbReference type="NCBI Taxonomy" id="82996"/>
    <lineage>
        <taxon>Bacteria</taxon>
        <taxon>Pseudomonadati</taxon>
        <taxon>Pseudomonadota</taxon>
        <taxon>Gammaproteobacteria</taxon>
        <taxon>Enterobacterales</taxon>
        <taxon>Yersiniaceae</taxon>
        <taxon>Serratia</taxon>
    </lineage>
</organism>
<sequence length="106" mass="12146">MAVFFQQQMTAERHTIALVERSLHRRNGDNLRFDHAVGGPGFRKSGAQIRGEARQPLLSIGDVVSAQPHVRQPRLQGRCSRVEPGYRFEVDQVLYQRELRNPLLNL</sequence>
<accession>A0A2X4UNW9</accession>
<gene>
    <name evidence="1" type="ORF">NCTC12961_03116</name>
</gene>
<name>A0A2X4UNW9_SERPL</name>
<reference evidence="1 2" key="1">
    <citation type="submission" date="2018-06" db="EMBL/GenBank/DDBJ databases">
        <authorList>
            <consortium name="Pathogen Informatics"/>
            <person name="Doyle S."/>
        </authorList>
    </citation>
    <scope>NUCLEOTIDE SEQUENCE [LARGE SCALE GENOMIC DNA]</scope>
    <source>
        <strain evidence="1 2">NCTC12961</strain>
    </source>
</reference>
<protein>
    <submittedName>
        <fullName evidence="1">Uncharacterized protein</fullName>
    </submittedName>
</protein>